<dbReference type="OrthoDB" id="8019615at2"/>
<accession>A0A5B2VRU1</accession>
<feature type="region of interest" description="Disordered" evidence="1">
    <location>
        <begin position="124"/>
        <end position="153"/>
    </location>
</feature>
<name>A0A5B2VRU1_9HYPH</name>
<dbReference type="Proteomes" id="UP000323142">
    <property type="component" value="Unassembled WGS sequence"/>
</dbReference>
<gene>
    <name evidence="3" type="ORF">F0L46_05310</name>
</gene>
<keyword evidence="4" id="KW-1185">Reference proteome</keyword>
<evidence type="ECO:0000256" key="2">
    <source>
        <dbReference type="SAM" id="SignalP"/>
    </source>
</evidence>
<dbReference type="EMBL" id="VUOA01000010">
    <property type="protein sequence ID" value="KAA2241056.1"/>
    <property type="molecule type" value="Genomic_DNA"/>
</dbReference>
<dbReference type="AlphaFoldDB" id="A0A5B2VRU1"/>
<reference evidence="3 4" key="2">
    <citation type="submission" date="2019-09" db="EMBL/GenBank/DDBJ databases">
        <authorList>
            <person name="Jin C."/>
        </authorList>
    </citation>
    <scope>NUCLEOTIDE SEQUENCE [LARGE SCALE GENOMIC DNA]</scope>
    <source>
        <strain evidence="3 4">BN140002</strain>
    </source>
</reference>
<evidence type="ECO:0000256" key="1">
    <source>
        <dbReference type="SAM" id="MobiDB-lite"/>
    </source>
</evidence>
<sequence length="153" mass="16333">MPRTTRLLIVCATLAGAAFAASAAMAQNSGCADGQEILAKRRGLIERLNTLNKNKKMDPRSACKTFGDLVSNGNTAIKWMETNKDWCQVPANLIDGMKADNDRATKFRTQACQAASKVAEMERRAKQQQQSGGGGLLGGDGLTGTMRMPKGAL</sequence>
<keyword evidence="2" id="KW-0732">Signal</keyword>
<reference evidence="3 4" key="1">
    <citation type="submission" date="2019-09" db="EMBL/GenBank/DDBJ databases">
        <title>Salinarimonas rosea gen. nov., sp. nov., a new member of the a-2 subgroup of the Proteobacteria.</title>
        <authorList>
            <person name="Liu J."/>
        </authorList>
    </citation>
    <scope>NUCLEOTIDE SEQUENCE [LARGE SCALE GENOMIC DNA]</scope>
    <source>
        <strain evidence="3 4">BN140002</strain>
    </source>
</reference>
<proteinExistence type="predicted"/>
<organism evidence="3 4">
    <name type="scientific">Salinarimonas soli</name>
    <dbReference type="NCBI Taxonomy" id="1638099"/>
    <lineage>
        <taxon>Bacteria</taxon>
        <taxon>Pseudomonadati</taxon>
        <taxon>Pseudomonadota</taxon>
        <taxon>Alphaproteobacteria</taxon>
        <taxon>Hyphomicrobiales</taxon>
        <taxon>Salinarimonadaceae</taxon>
        <taxon>Salinarimonas</taxon>
    </lineage>
</organism>
<evidence type="ECO:0000313" key="4">
    <source>
        <dbReference type="Proteomes" id="UP000323142"/>
    </source>
</evidence>
<dbReference type="RefSeq" id="WP_149816012.1">
    <property type="nucleotide sequence ID" value="NZ_VUOA01000010.1"/>
</dbReference>
<feature type="compositionally biased region" description="Gly residues" evidence="1">
    <location>
        <begin position="131"/>
        <end position="142"/>
    </location>
</feature>
<feature type="signal peptide" evidence="2">
    <location>
        <begin position="1"/>
        <end position="26"/>
    </location>
</feature>
<feature type="chain" id="PRO_5022668619" evidence="2">
    <location>
        <begin position="27"/>
        <end position="153"/>
    </location>
</feature>
<evidence type="ECO:0000313" key="3">
    <source>
        <dbReference type="EMBL" id="KAA2241056.1"/>
    </source>
</evidence>
<comment type="caution">
    <text evidence="3">The sequence shown here is derived from an EMBL/GenBank/DDBJ whole genome shotgun (WGS) entry which is preliminary data.</text>
</comment>
<protein>
    <submittedName>
        <fullName evidence="3">Uncharacterized protein</fullName>
    </submittedName>
</protein>